<feature type="region of interest" description="Disordered" evidence="1">
    <location>
        <begin position="42"/>
        <end position="76"/>
    </location>
</feature>
<proteinExistence type="predicted"/>
<comment type="caution">
    <text evidence="3">The sequence shown here is derived from an EMBL/GenBank/DDBJ whole genome shotgun (WGS) entry which is preliminary data.</text>
</comment>
<organism evidence="3 4">
    <name type="scientific">Culex pipiens pipiens</name>
    <name type="common">Northern house mosquito</name>
    <dbReference type="NCBI Taxonomy" id="38569"/>
    <lineage>
        <taxon>Eukaryota</taxon>
        <taxon>Metazoa</taxon>
        <taxon>Ecdysozoa</taxon>
        <taxon>Arthropoda</taxon>
        <taxon>Hexapoda</taxon>
        <taxon>Insecta</taxon>
        <taxon>Pterygota</taxon>
        <taxon>Neoptera</taxon>
        <taxon>Endopterygota</taxon>
        <taxon>Diptera</taxon>
        <taxon>Nematocera</taxon>
        <taxon>Culicoidea</taxon>
        <taxon>Culicidae</taxon>
        <taxon>Culicinae</taxon>
        <taxon>Culicini</taxon>
        <taxon>Culex</taxon>
        <taxon>Culex</taxon>
    </lineage>
</organism>
<evidence type="ECO:0000256" key="1">
    <source>
        <dbReference type="SAM" id="MobiDB-lite"/>
    </source>
</evidence>
<accession>A0ABD1D064</accession>
<feature type="chain" id="PRO_5044744395" evidence="2">
    <location>
        <begin position="21"/>
        <end position="136"/>
    </location>
</feature>
<sequence>MGNALLARLGLATLVHPVDPPPPEVTGRKTKLGRMGSIFRAASSARKSARKRHQQQSPREILEGGEGCGAAGPDQKLLPVETGVHHFPEPAEDAITANWMSDGGRRRDQQQDLDAFEQKQQQTLSLSFALLSLLEQ</sequence>
<dbReference type="Proteomes" id="UP001562425">
    <property type="component" value="Unassembled WGS sequence"/>
</dbReference>
<protein>
    <submittedName>
        <fullName evidence="3">Uncharacterized protein</fullName>
    </submittedName>
</protein>
<keyword evidence="4" id="KW-1185">Reference proteome</keyword>
<dbReference type="EMBL" id="JBEHCU010008329">
    <property type="protein sequence ID" value="KAL1384655.1"/>
    <property type="molecule type" value="Genomic_DNA"/>
</dbReference>
<name>A0ABD1D064_CULPP</name>
<reference evidence="3 4" key="1">
    <citation type="submission" date="2024-05" db="EMBL/GenBank/DDBJ databases">
        <title>Culex pipiens pipiens assembly and annotation.</title>
        <authorList>
            <person name="Alout H."/>
            <person name="Durand T."/>
        </authorList>
    </citation>
    <scope>NUCLEOTIDE SEQUENCE [LARGE SCALE GENOMIC DNA]</scope>
    <source>
        <strain evidence="3">HA-2024</strain>
        <tissue evidence="3">Whole body</tissue>
    </source>
</reference>
<evidence type="ECO:0000313" key="3">
    <source>
        <dbReference type="EMBL" id="KAL1384655.1"/>
    </source>
</evidence>
<evidence type="ECO:0000313" key="4">
    <source>
        <dbReference type="Proteomes" id="UP001562425"/>
    </source>
</evidence>
<gene>
    <name evidence="3" type="ORF">pipiens_003325</name>
</gene>
<keyword evidence="2" id="KW-0732">Signal</keyword>
<dbReference type="AlphaFoldDB" id="A0ABD1D064"/>
<evidence type="ECO:0000256" key="2">
    <source>
        <dbReference type="SAM" id="SignalP"/>
    </source>
</evidence>
<feature type="signal peptide" evidence="2">
    <location>
        <begin position="1"/>
        <end position="20"/>
    </location>
</feature>